<proteinExistence type="predicted"/>
<dbReference type="EMBL" id="GBRH01275838">
    <property type="protein sequence ID" value="JAD22057.1"/>
    <property type="molecule type" value="Transcribed_RNA"/>
</dbReference>
<sequence length="25" mass="2900">MCISNCSFIKRILCCRPLNLHGYLT</sequence>
<reference evidence="1" key="1">
    <citation type="submission" date="2014-09" db="EMBL/GenBank/DDBJ databases">
        <authorList>
            <person name="Magalhaes I.L.F."/>
            <person name="Oliveira U."/>
            <person name="Santos F.R."/>
            <person name="Vidigal T.H.D.A."/>
            <person name="Brescovit A.D."/>
            <person name="Santos A.J."/>
        </authorList>
    </citation>
    <scope>NUCLEOTIDE SEQUENCE</scope>
    <source>
        <tissue evidence="1">Shoot tissue taken approximately 20 cm above the soil surface</tissue>
    </source>
</reference>
<evidence type="ECO:0000313" key="1">
    <source>
        <dbReference type="EMBL" id="JAD22057.1"/>
    </source>
</evidence>
<reference evidence="1" key="2">
    <citation type="journal article" date="2015" name="Data Brief">
        <title>Shoot transcriptome of the giant reed, Arundo donax.</title>
        <authorList>
            <person name="Barrero R.A."/>
            <person name="Guerrero F.D."/>
            <person name="Moolhuijzen P."/>
            <person name="Goolsby J.A."/>
            <person name="Tidwell J."/>
            <person name="Bellgard S.E."/>
            <person name="Bellgard M.I."/>
        </authorList>
    </citation>
    <scope>NUCLEOTIDE SEQUENCE</scope>
    <source>
        <tissue evidence="1">Shoot tissue taken approximately 20 cm above the soil surface</tissue>
    </source>
</reference>
<accession>A0A0A8YFP7</accession>
<protein>
    <submittedName>
        <fullName evidence="1">Uncharacterized protein</fullName>
    </submittedName>
</protein>
<dbReference type="AlphaFoldDB" id="A0A0A8YFP7"/>
<organism evidence="1">
    <name type="scientific">Arundo donax</name>
    <name type="common">Giant reed</name>
    <name type="synonym">Donax arundinaceus</name>
    <dbReference type="NCBI Taxonomy" id="35708"/>
    <lineage>
        <taxon>Eukaryota</taxon>
        <taxon>Viridiplantae</taxon>
        <taxon>Streptophyta</taxon>
        <taxon>Embryophyta</taxon>
        <taxon>Tracheophyta</taxon>
        <taxon>Spermatophyta</taxon>
        <taxon>Magnoliopsida</taxon>
        <taxon>Liliopsida</taxon>
        <taxon>Poales</taxon>
        <taxon>Poaceae</taxon>
        <taxon>PACMAD clade</taxon>
        <taxon>Arundinoideae</taxon>
        <taxon>Arundineae</taxon>
        <taxon>Arundo</taxon>
    </lineage>
</organism>
<name>A0A0A8YFP7_ARUDO</name>